<dbReference type="Bgee" id="ENSXETG00000008838">
    <property type="expression patterns" value="Expressed in testis and 6 other cell types or tissues"/>
</dbReference>
<protein>
    <submittedName>
        <fullName evidence="1">Meiosis-specific coiled-coil domain-containing protein MEIOC-like</fullName>
    </submittedName>
</protein>
<evidence type="ECO:0000313" key="1">
    <source>
        <dbReference type="Ensembl" id="ENSXETP00000117738"/>
    </source>
</evidence>
<accession>A0A803KBF2</accession>
<dbReference type="PANTHER" id="PTHR33861">
    <property type="entry name" value="PROTEIN CBG18333"/>
    <property type="match status" value="1"/>
</dbReference>
<sequence length="839" mass="94916">MEHKDIFSGSSQCLSYSGGNQKLMEGFNSSLVSESSALFSSYKLQSNSILDLSQNYDFSALTVPLESSKNIVDAFLSYTPWSASGEETQPSGHPQVKTKIQAERCENGSESDLYGLVSNILEEPDQTQPCFAEGACSSILKSLWPVNTNRLPYQQDLLPETKRQTEPSITYQNRCITDSIPCHGMQKLEDTCHGLSGVGQTQLFPSRTDNAGYYSDNSNMALQQYCFPPSFESTGYLKDYPQKGTDLYNSYNRHCNDGDISQYDMLNSVACKQTNTSKYGIQDAKESLNGSSELFTTDSIYSRIFQAKQGYQTKTDDFTTTKQNYKCTKDPQEHPANPIAKDMFVPDCRLEPDFTLKTLALDGGSSYFANNVHKMQSKHNAHNFTSLASASSVDADSVRFPWMKRNCMSNQGTMMRTDSHSAIIQKKRAQNNVCSPSFTPNTASVFQKYSQEHTPTFGCSCCTTDRNQKDKREESLYNLVPGKEFKLLNRLHENSSYPYGVFDIGKQGFQMKPHSTQCDELEKNLENITQHLEVLLDNSVKFKNKKKSTGNKKAVNINKCNPLQVKCFYDPLMRSGDTQTSVIHPMPFTNMRSYFPHPLDHSVLPFIDCCESHPFEDIKRLNPRFNDLIYGEPQYSTLSPMFGIRESLRPRNVSSNELHVCLDKCYEQWREMQKERKQAEFILAANYTGKEVSSTNNTAIPRLCANPSRVDRLIVDQLREHARVVTLLGKMERLRSSPLHANISTALDRQLEAIHITQVRRKEEINNASNRQCQGESRCQEERDVIALASSVKNLSAATRKSRMALWCALQMTPSKTVYTSKPWSRLSVVAKCPKFPSR</sequence>
<gene>
    <name evidence="1" type="primary">LOC116407919</name>
</gene>
<dbReference type="AlphaFoldDB" id="A0A803KBF2"/>
<name>A0A803KBF2_XENTR</name>
<dbReference type="Ensembl" id="ENSXETT00000121269">
    <property type="protein sequence ID" value="ENSXETP00000117738"/>
    <property type="gene ID" value="ENSXETG00000008838"/>
</dbReference>
<dbReference type="PANTHER" id="PTHR33861:SF3">
    <property type="entry name" value="MEIOSIS-SPECIFIC COILED-COIL DOMAIN-CONTAINING PROTEIN MEIOC"/>
    <property type="match status" value="1"/>
</dbReference>
<organism evidence="1">
    <name type="scientific">Xenopus tropicalis</name>
    <name type="common">Western clawed frog</name>
    <name type="synonym">Silurana tropicalis</name>
    <dbReference type="NCBI Taxonomy" id="8364"/>
    <lineage>
        <taxon>Eukaryota</taxon>
        <taxon>Metazoa</taxon>
        <taxon>Chordata</taxon>
        <taxon>Craniata</taxon>
        <taxon>Vertebrata</taxon>
        <taxon>Euteleostomi</taxon>
        <taxon>Amphibia</taxon>
        <taxon>Batrachia</taxon>
        <taxon>Anura</taxon>
        <taxon>Pipoidea</taxon>
        <taxon>Pipidae</taxon>
        <taxon>Xenopodinae</taxon>
        <taxon>Xenopus</taxon>
        <taxon>Silurana</taxon>
    </lineage>
</organism>
<dbReference type="InterPro" id="IPR027963">
    <property type="entry name" value="MEIOC"/>
</dbReference>
<dbReference type="GO" id="GO:0051321">
    <property type="term" value="P:meiotic cell cycle"/>
    <property type="evidence" value="ECO:0007669"/>
    <property type="project" value="InterPro"/>
</dbReference>
<reference evidence="1" key="1">
    <citation type="journal article" date="2010" name="Science">
        <title>The genome of the Western clawed frog Xenopus tropicalis.</title>
        <authorList>
            <person name="Hellsten U."/>
            <person name="Harland R.M."/>
            <person name="Gilchrist M.J."/>
            <person name="Hendrix D."/>
            <person name="Jurka J."/>
            <person name="Kapitonov V."/>
            <person name="Ovcharenko I."/>
            <person name="Putnam N.H."/>
            <person name="Shu S."/>
            <person name="Taher L."/>
            <person name="Blitz I.L."/>
            <person name="Blumberg B."/>
            <person name="Dichmann D.S."/>
            <person name="Dubchak I."/>
            <person name="Amaya E."/>
            <person name="Detter J.C."/>
            <person name="Fletcher R."/>
            <person name="Gerhard D.S."/>
            <person name="Goodstein D."/>
            <person name="Graves T."/>
            <person name="Grigoriev I.V."/>
            <person name="Grimwood J."/>
            <person name="Kawashima T."/>
            <person name="Lindquist E."/>
            <person name="Lucas S.M."/>
            <person name="Mead P.E."/>
            <person name="Mitros T."/>
            <person name="Ogino H."/>
            <person name="Ohta Y."/>
            <person name="Poliakov A.V."/>
            <person name="Pollet N."/>
            <person name="Robert J."/>
            <person name="Salamov A."/>
            <person name="Sater A.K."/>
            <person name="Schmutz J."/>
            <person name="Terry A."/>
            <person name="Vize P.D."/>
            <person name="Warren W.C."/>
            <person name="Wells D."/>
            <person name="Wills A."/>
            <person name="Wilson R.K."/>
            <person name="Zimmerman L.B."/>
            <person name="Zorn A.M."/>
            <person name="Grainger R."/>
            <person name="Grammer T."/>
            <person name="Khokha M.K."/>
            <person name="Richardson P.M."/>
            <person name="Rokhsar D.S."/>
        </authorList>
    </citation>
    <scope>NUCLEOTIDE SEQUENCE [LARGE SCALE GENOMIC DNA]</scope>
    <source>
        <strain evidence="1">Nigerian</strain>
    </source>
</reference>
<dbReference type="GeneTree" id="ENSGT00390000003267"/>
<dbReference type="FunCoup" id="A0A803KBF2">
    <property type="interactions" value="1485"/>
</dbReference>
<reference evidence="1" key="2">
    <citation type="submission" date="2021-03" db="UniProtKB">
        <authorList>
            <consortium name="Ensembl"/>
        </authorList>
    </citation>
    <scope>IDENTIFICATION</scope>
</reference>
<dbReference type="Pfam" id="PF15189">
    <property type="entry name" value="MEIOC"/>
    <property type="match status" value="1"/>
</dbReference>
<dbReference type="InParanoid" id="A0A803KBF2"/>
<proteinExistence type="predicted"/>